<dbReference type="AlphaFoldDB" id="A0A2S2CXI6"/>
<keyword evidence="16" id="KW-0614">Plasmid</keyword>
<evidence type="ECO:0000256" key="8">
    <source>
        <dbReference type="ARBA" id="ARBA00022777"/>
    </source>
</evidence>
<dbReference type="Gene3D" id="2.30.30.40">
    <property type="entry name" value="SH3 Domains"/>
    <property type="match status" value="1"/>
</dbReference>
<dbReference type="Gene3D" id="3.30.565.10">
    <property type="entry name" value="Histidine kinase-like ATPase, C-terminal domain"/>
    <property type="match status" value="1"/>
</dbReference>
<dbReference type="CDD" id="cd00088">
    <property type="entry name" value="HPT"/>
    <property type="match status" value="1"/>
</dbReference>
<evidence type="ECO:0000259" key="15">
    <source>
        <dbReference type="PROSITE" id="PS50894"/>
    </source>
</evidence>
<dbReference type="GO" id="GO:0006935">
    <property type="term" value="P:chemotaxis"/>
    <property type="evidence" value="ECO:0007669"/>
    <property type="project" value="UniProtKB-KW"/>
</dbReference>
<keyword evidence="6" id="KW-0808">Transferase</keyword>
<accession>A0A2S2CXI6</accession>
<dbReference type="PANTHER" id="PTHR43395:SF10">
    <property type="entry name" value="CHEMOTAXIS PROTEIN CHEA"/>
    <property type="match status" value="1"/>
</dbReference>
<dbReference type="GO" id="GO:0000155">
    <property type="term" value="F:phosphorelay sensor kinase activity"/>
    <property type="evidence" value="ECO:0007669"/>
    <property type="project" value="InterPro"/>
</dbReference>
<dbReference type="Proteomes" id="UP000245629">
    <property type="component" value="Plasmid unnamed1"/>
</dbReference>
<dbReference type="SMART" id="SM00387">
    <property type="entry name" value="HATPase_c"/>
    <property type="match status" value="1"/>
</dbReference>
<dbReference type="SMART" id="SM01231">
    <property type="entry name" value="H-kinase_dim"/>
    <property type="match status" value="1"/>
</dbReference>
<dbReference type="FunFam" id="3.30.565.10:FF:000016">
    <property type="entry name" value="Chemotaxis protein CheA, putative"/>
    <property type="match status" value="1"/>
</dbReference>
<dbReference type="SUPFAM" id="SSF55874">
    <property type="entry name" value="ATPase domain of HSP90 chaperone/DNA topoisomerase II/histidine kinase"/>
    <property type="match status" value="1"/>
</dbReference>
<feature type="modified residue" description="Phosphohistidine" evidence="12">
    <location>
        <position position="44"/>
    </location>
</feature>
<dbReference type="CDD" id="cd16916">
    <property type="entry name" value="HATPase_CheA-like"/>
    <property type="match status" value="1"/>
</dbReference>
<dbReference type="OrthoDB" id="9803176at2"/>
<evidence type="ECO:0000256" key="7">
    <source>
        <dbReference type="ARBA" id="ARBA00022741"/>
    </source>
</evidence>
<comment type="function">
    <text evidence="11">Involved in the transmission of sensory signals from the chemoreceptors to the flagellar motors. CheA is autophosphorylated; it can transfer its phosphate group to either CheB or CheY.</text>
</comment>
<dbReference type="SUPFAM" id="SSF47226">
    <property type="entry name" value="Histidine-containing phosphotransfer domain, HPT domain"/>
    <property type="match status" value="1"/>
</dbReference>
<keyword evidence="9" id="KW-0067">ATP-binding</keyword>
<dbReference type="InterPro" id="IPR036097">
    <property type="entry name" value="HisK_dim/P_sf"/>
</dbReference>
<reference evidence="17" key="1">
    <citation type="submission" date="2018-05" db="EMBL/GenBank/DDBJ databases">
        <title>Azospirillum thermophila sp. nov., a novel isolated from hot spring.</title>
        <authorList>
            <person name="Zhao Z."/>
        </authorList>
    </citation>
    <scope>NUCLEOTIDE SEQUENCE [LARGE SCALE GENOMIC DNA]</scope>
    <source>
        <strain evidence="17">CFH 70021</strain>
        <plasmid evidence="17">unnamed1</plasmid>
    </source>
</reference>
<dbReference type="PROSITE" id="PS50894">
    <property type="entry name" value="HPT"/>
    <property type="match status" value="1"/>
</dbReference>
<evidence type="ECO:0000313" key="16">
    <source>
        <dbReference type="EMBL" id="AWK89232.1"/>
    </source>
</evidence>
<dbReference type="SUPFAM" id="SSF50341">
    <property type="entry name" value="CheW-like"/>
    <property type="match status" value="1"/>
</dbReference>
<evidence type="ECO:0000256" key="5">
    <source>
        <dbReference type="ARBA" id="ARBA00022553"/>
    </source>
</evidence>
<evidence type="ECO:0000256" key="10">
    <source>
        <dbReference type="ARBA" id="ARBA00023012"/>
    </source>
</evidence>
<evidence type="ECO:0000256" key="6">
    <source>
        <dbReference type="ARBA" id="ARBA00022679"/>
    </source>
</evidence>
<dbReference type="PANTHER" id="PTHR43395">
    <property type="entry name" value="SENSOR HISTIDINE KINASE CHEA"/>
    <property type="match status" value="1"/>
</dbReference>
<dbReference type="GO" id="GO:0005737">
    <property type="term" value="C:cytoplasm"/>
    <property type="evidence" value="ECO:0007669"/>
    <property type="project" value="InterPro"/>
</dbReference>
<keyword evidence="10" id="KW-0902">Two-component regulatory system</keyword>
<evidence type="ECO:0000259" key="14">
    <source>
        <dbReference type="PROSITE" id="PS50851"/>
    </source>
</evidence>
<dbReference type="Pfam" id="PF01627">
    <property type="entry name" value="Hpt"/>
    <property type="match status" value="1"/>
</dbReference>
<dbReference type="InterPro" id="IPR005467">
    <property type="entry name" value="His_kinase_dom"/>
</dbReference>
<keyword evidence="7" id="KW-0547">Nucleotide-binding</keyword>
<proteinExistence type="predicted"/>
<evidence type="ECO:0000256" key="4">
    <source>
        <dbReference type="ARBA" id="ARBA00022500"/>
    </source>
</evidence>
<dbReference type="SMART" id="SM00073">
    <property type="entry name" value="HPT"/>
    <property type="match status" value="1"/>
</dbReference>
<organism evidence="16 17">
    <name type="scientific">Azospirillum thermophilum</name>
    <dbReference type="NCBI Taxonomy" id="2202148"/>
    <lineage>
        <taxon>Bacteria</taxon>
        <taxon>Pseudomonadati</taxon>
        <taxon>Pseudomonadota</taxon>
        <taxon>Alphaproteobacteria</taxon>
        <taxon>Rhodospirillales</taxon>
        <taxon>Azospirillaceae</taxon>
        <taxon>Azospirillum</taxon>
    </lineage>
</organism>
<dbReference type="InterPro" id="IPR036890">
    <property type="entry name" value="HATPase_C_sf"/>
</dbReference>
<evidence type="ECO:0000256" key="9">
    <source>
        <dbReference type="ARBA" id="ARBA00022840"/>
    </source>
</evidence>
<dbReference type="GO" id="GO:0005524">
    <property type="term" value="F:ATP binding"/>
    <property type="evidence" value="ECO:0007669"/>
    <property type="project" value="UniProtKB-KW"/>
</dbReference>
<dbReference type="InterPro" id="IPR036061">
    <property type="entry name" value="CheW-like_dom_sf"/>
</dbReference>
<dbReference type="Gene3D" id="1.10.287.560">
    <property type="entry name" value="Histidine kinase CheA-like, homodimeric domain"/>
    <property type="match status" value="1"/>
</dbReference>
<evidence type="ECO:0000256" key="1">
    <source>
        <dbReference type="ARBA" id="ARBA00000085"/>
    </source>
</evidence>
<dbReference type="InterPro" id="IPR036641">
    <property type="entry name" value="HPT_dom_sf"/>
</dbReference>
<dbReference type="InterPro" id="IPR004358">
    <property type="entry name" value="Sig_transdc_His_kin-like_C"/>
</dbReference>
<dbReference type="PROSITE" id="PS50851">
    <property type="entry name" value="CHEW"/>
    <property type="match status" value="1"/>
</dbReference>
<sequence length="711" mass="75156">MSALFAQFLVEARELLESAGAALLRAERDPGDAAAVHDLFRAFHTLKGATGLFDLAPFTRLVHAGEDALMAVRDGRGRMTAELADLLFQAIDQAARWLDGLEETGALPDDAAAAAQALAVRLSGGAGPAGASSAAPGWVERLSEADRRRAGLEGAWSGTALSYRPDPDCFFNGDDPLALCRRIPDLRLLLIEPTGPWPASAEFDPYRCALRFHALSTAPVEAVAAVFRTSPDQIEAAAIALEPLAKPVASTAPEGLAQAMLREQARILSLPGPEAEQDARRAAVVRAVRAILSSLGRAEAVPDGPEALGALIDRIVAPPPAAPVQSARRALRVEPERMDSLMGVVGELAVARAALPPLARQAADETLAQAIRDVAARIDGLVGDLQHAVLRLRMLPLSRVLEPLPRLVRDTARRLGKPVDLLIAGGETEADKDILDALGEPLLHLVRNSLDHGIETPDRRRAAGKPETGTIRVQATQERDGVVVEVADDGAGIDAATIRRSAVAKGIVDAATAEAMSEAEALRLVFAPGFSTSATVSELSGRGVGMDVVRSTVERTGGRVEIASTPGEGTRIRLVLPLTMSITRVLVVETAGELFGIPVTLVGGMARIPGSDIRCVKHAESIVLRDEVVPVWRLRRLLGFAEDGRDRQAEAVLLLDLGGATAGLVVDGFRERADVVLRPMTGVLRGLRGYSGTAVLGDGRLLLVLNPRELL</sequence>
<dbReference type="EMBL" id="CP029356">
    <property type="protein sequence ID" value="AWK89232.1"/>
    <property type="molecule type" value="Genomic_DNA"/>
</dbReference>
<keyword evidence="17" id="KW-1185">Reference proteome</keyword>
<dbReference type="SUPFAM" id="SSF47384">
    <property type="entry name" value="Homodimeric domain of signal transducing histidine kinase"/>
    <property type="match status" value="1"/>
</dbReference>
<dbReference type="EC" id="2.7.13.3" evidence="2"/>
<feature type="domain" description="Histidine kinase" evidence="13">
    <location>
        <begin position="332"/>
        <end position="580"/>
    </location>
</feature>
<dbReference type="InterPro" id="IPR008207">
    <property type="entry name" value="Sig_transdc_His_kin_Hpt_dom"/>
</dbReference>
<dbReference type="InterPro" id="IPR037006">
    <property type="entry name" value="CheA-like_homodim_sf"/>
</dbReference>
<name>A0A2S2CXI6_9PROT</name>
<evidence type="ECO:0000256" key="2">
    <source>
        <dbReference type="ARBA" id="ARBA00012438"/>
    </source>
</evidence>
<evidence type="ECO:0000256" key="3">
    <source>
        <dbReference type="ARBA" id="ARBA00021495"/>
    </source>
</evidence>
<evidence type="ECO:0000256" key="12">
    <source>
        <dbReference type="PROSITE-ProRule" id="PRU00110"/>
    </source>
</evidence>
<feature type="domain" description="CheW-like" evidence="14">
    <location>
        <begin position="582"/>
        <end position="711"/>
    </location>
</feature>
<protein>
    <recommendedName>
        <fullName evidence="3">Chemotaxis protein CheA</fullName>
        <ecNumber evidence="2">2.7.13.3</ecNumber>
    </recommendedName>
</protein>
<dbReference type="InterPro" id="IPR004105">
    <property type="entry name" value="CheA-like_dim"/>
</dbReference>
<dbReference type="InterPro" id="IPR051315">
    <property type="entry name" value="Bact_Chemotaxis_CheA"/>
</dbReference>
<feature type="domain" description="HPt" evidence="15">
    <location>
        <begin position="1"/>
        <end position="101"/>
    </location>
</feature>
<dbReference type="Pfam" id="PF01584">
    <property type="entry name" value="CheW"/>
    <property type="match status" value="1"/>
</dbReference>
<dbReference type="SMART" id="SM00260">
    <property type="entry name" value="CheW"/>
    <property type="match status" value="1"/>
</dbReference>
<dbReference type="RefSeq" id="WP_109332295.1">
    <property type="nucleotide sequence ID" value="NZ_CP029356.1"/>
</dbReference>
<dbReference type="Gene3D" id="1.20.120.160">
    <property type="entry name" value="HPT domain"/>
    <property type="match status" value="1"/>
</dbReference>
<gene>
    <name evidence="16" type="ORF">DEW08_24995</name>
</gene>
<evidence type="ECO:0000259" key="13">
    <source>
        <dbReference type="PROSITE" id="PS50109"/>
    </source>
</evidence>
<dbReference type="Pfam" id="PF02518">
    <property type="entry name" value="HATPase_c"/>
    <property type="match status" value="1"/>
</dbReference>
<dbReference type="KEGG" id="azz:DEW08_24995"/>
<keyword evidence="8" id="KW-0418">Kinase</keyword>
<geneLocation type="plasmid" evidence="16 17">
    <name>unnamed1</name>
</geneLocation>
<keyword evidence="4" id="KW-0145">Chemotaxis</keyword>
<dbReference type="PROSITE" id="PS50109">
    <property type="entry name" value="HIS_KIN"/>
    <property type="match status" value="1"/>
</dbReference>
<comment type="catalytic activity">
    <reaction evidence="1">
        <text>ATP + protein L-histidine = ADP + protein N-phospho-L-histidine.</text>
        <dbReference type="EC" id="2.7.13.3"/>
    </reaction>
</comment>
<evidence type="ECO:0000256" key="11">
    <source>
        <dbReference type="ARBA" id="ARBA00035100"/>
    </source>
</evidence>
<evidence type="ECO:0000313" key="17">
    <source>
        <dbReference type="Proteomes" id="UP000245629"/>
    </source>
</evidence>
<keyword evidence="5 12" id="KW-0597">Phosphoprotein</keyword>
<dbReference type="PRINTS" id="PR00344">
    <property type="entry name" value="BCTRLSENSOR"/>
</dbReference>
<dbReference type="Pfam" id="PF02895">
    <property type="entry name" value="H-kinase_dim"/>
    <property type="match status" value="1"/>
</dbReference>
<dbReference type="InterPro" id="IPR003594">
    <property type="entry name" value="HATPase_dom"/>
</dbReference>
<dbReference type="InterPro" id="IPR002545">
    <property type="entry name" value="CheW-lke_dom"/>
</dbReference>